<comment type="caution">
    <text evidence="1">The sequence shown here is derived from an EMBL/GenBank/DDBJ whole genome shotgun (WGS) entry which is preliminary data.</text>
</comment>
<dbReference type="Proteomes" id="UP000541426">
    <property type="component" value="Unassembled WGS sequence"/>
</dbReference>
<dbReference type="AlphaFoldDB" id="A0A7W6GR47"/>
<dbReference type="EMBL" id="JACIEJ010000002">
    <property type="protein sequence ID" value="MBB3984530.1"/>
    <property type="molecule type" value="Genomic_DNA"/>
</dbReference>
<evidence type="ECO:0000313" key="1">
    <source>
        <dbReference type="EMBL" id="MBB3984530.1"/>
    </source>
</evidence>
<sequence>MQKIDLSAPQVDFYISETRINCCEDAQAAQGVREEWPARFALLVATLLKRRQHAAL</sequence>
<gene>
    <name evidence="1" type="ORF">GGQ68_000846</name>
</gene>
<organism evidence="1 2">
    <name type="scientific">Sagittula marina</name>
    <dbReference type="NCBI Taxonomy" id="943940"/>
    <lineage>
        <taxon>Bacteria</taxon>
        <taxon>Pseudomonadati</taxon>
        <taxon>Pseudomonadota</taxon>
        <taxon>Alphaproteobacteria</taxon>
        <taxon>Rhodobacterales</taxon>
        <taxon>Roseobacteraceae</taxon>
        <taxon>Sagittula</taxon>
    </lineage>
</organism>
<evidence type="ECO:0000313" key="2">
    <source>
        <dbReference type="Proteomes" id="UP000541426"/>
    </source>
</evidence>
<keyword evidence="2" id="KW-1185">Reference proteome</keyword>
<dbReference type="RefSeq" id="WP_183963212.1">
    <property type="nucleotide sequence ID" value="NZ_BAABBZ010000014.1"/>
</dbReference>
<protein>
    <submittedName>
        <fullName evidence="1">Uncharacterized protein</fullName>
    </submittedName>
</protein>
<proteinExistence type="predicted"/>
<accession>A0A7W6GR47</accession>
<reference evidence="1 2" key="1">
    <citation type="submission" date="2020-08" db="EMBL/GenBank/DDBJ databases">
        <title>Genomic Encyclopedia of Type Strains, Phase IV (KMG-IV): sequencing the most valuable type-strain genomes for metagenomic binning, comparative biology and taxonomic classification.</title>
        <authorList>
            <person name="Goeker M."/>
        </authorList>
    </citation>
    <scope>NUCLEOTIDE SEQUENCE [LARGE SCALE GENOMIC DNA]</scope>
    <source>
        <strain evidence="1 2">DSM 102235</strain>
    </source>
</reference>
<name>A0A7W6GR47_9RHOB</name>